<evidence type="ECO:0000313" key="3">
    <source>
        <dbReference type="Proteomes" id="UP000032180"/>
    </source>
</evidence>
<evidence type="ECO:0000313" key="2">
    <source>
        <dbReference type="EnsemblPlants" id="LPERR10G05690.1"/>
    </source>
</evidence>
<keyword evidence="3" id="KW-1185">Reference proteome</keyword>
<reference evidence="2" key="3">
    <citation type="submission" date="2015-04" db="UniProtKB">
        <authorList>
            <consortium name="EnsemblPlants"/>
        </authorList>
    </citation>
    <scope>IDENTIFICATION</scope>
</reference>
<reference evidence="3" key="2">
    <citation type="submission" date="2013-12" db="EMBL/GenBank/DDBJ databases">
        <authorList>
            <person name="Yu Y."/>
            <person name="Lee S."/>
            <person name="de Baynast K."/>
            <person name="Wissotski M."/>
            <person name="Liu L."/>
            <person name="Talag J."/>
            <person name="Goicoechea J."/>
            <person name="Angelova A."/>
            <person name="Jetty R."/>
            <person name="Kudrna D."/>
            <person name="Golser W."/>
            <person name="Rivera L."/>
            <person name="Zhang J."/>
            <person name="Wing R."/>
        </authorList>
    </citation>
    <scope>NUCLEOTIDE SEQUENCE</scope>
</reference>
<name>A0A0D9XJ60_9ORYZ</name>
<dbReference type="EnsemblPlants" id="LPERR10G05690.1">
    <property type="protein sequence ID" value="LPERR10G05690.1"/>
    <property type="gene ID" value="LPERR10G05690"/>
</dbReference>
<protein>
    <submittedName>
        <fullName evidence="2">Uncharacterized protein</fullName>
    </submittedName>
</protein>
<proteinExistence type="predicted"/>
<accession>A0A0D9XJ60</accession>
<dbReference type="AlphaFoldDB" id="A0A0D9XJ60"/>
<feature type="compositionally biased region" description="Basic and acidic residues" evidence="1">
    <location>
        <begin position="137"/>
        <end position="176"/>
    </location>
</feature>
<feature type="region of interest" description="Disordered" evidence="1">
    <location>
        <begin position="137"/>
        <end position="187"/>
    </location>
</feature>
<dbReference type="Proteomes" id="UP000032180">
    <property type="component" value="Chromosome 10"/>
</dbReference>
<dbReference type="Gramene" id="LPERR10G05690.1">
    <property type="protein sequence ID" value="LPERR10G05690.1"/>
    <property type="gene ID" value="LPERR10G05690"/>
</dbReference>
<dbReference type="HOGENOM" id="CLU_124653_0_0_1"/>
<organism evidence="2 3">
    <name type="scientific">Leersia perrieri</name>
    <dbReference type="NCBI Taxonomy" id="77586"/>
    <lineage>
        <taxon>Eukaryota</taxon>
        <taxon>Viridiplantae</taxon>
        <taxon>Streptophyta</taxon>
        <taxon>Embryophyta</taxon>
        <taxon>Tracheophyta</taxon>
        <taxon>Spermatophyta</taxon>
        <taxon>Magnoliopsida</taxon>
        <taxon>Liliopsida</taxon>
        <taxon>Poales</taxon>
        <taxon>Poaceae</taxon>
        <taxon>BOP clade</taxon>
        <taxon>Oryzoideae</taxon>
        <taxon>Oryzeae</taxon>
        <taxon>Oryzinae</taxon>
        <taxon>Leersia</taxon>
    </lineage>
</organism>
<sequence>MEDKTAVTNNQGMDAFLKGCRDLEFKEDWYKKPPASLEAMLFRANLYAYRYQWSGMQDPSDNDSDSRNSVAYGEGEEHQVAFLNESIHFDDHEQSSSGSFSPLHEIFMAEVTKVPLTAEQLAQRAADIERQAREIEQAQRQLEEARAEDERRRKELEEAEARQLREEQARARESVTRRLASSGRQVQ</sequence>
<evidence type="ECO:0000256" key="1">
    <source>
        <dbReference type="SAM" id="MobiDB-lite"/>
    </source>
</evidence>
<reference evidence="2 3" key="1">
    <citation type="submission" date="2012-08" db="EMBL/GenBank/DDBJ databases">
        <title>Oryza genome evolution.</title>
        <authorList>
            <person name="Wing R.A."/>
        </authorList>
    </citation>
    <scope>NUCLEOTIDE SEQUENCE</scope>
</reference>